<dbReference type="AlphaFoldDB" id="A0A0C3S7J5"/>
<evidence type="ECO:0000256" key="1">
    <source>
        <dbReference type="ARBA" id="ARBA00004141"/>
    </source>
</evidence>
<reference evidence="7 8" key="1">
    <citation type="journal article" date="2014" name="PLoS Genet.">
        <title>Analysis of the Phlebiopsis gigantea genome, transcriptome and secretome provides insight into its pioneer colonization strategies of wood.</title>
        <authorList>
            <person name="Hori C."/>
            <person name="Ishida T."/>
            <person name="Igarashi K."/>
            <person name="Samejima M."/>
            <person name="Suzuki H."/>
            <person name="Master E."/>
            <person name="Ferreira P."/>
            <person name="Ruiz-Duenas F.J."/>
            <person name="Held B."/>
            <person name="Canessa P."/>
            <person name="Larrondo L.F."/>
            <person name="Schmoll M."/>
            <person name="Druzhinina I.S."/>
            <person name="Kubicek C.P."/>
            <person name="Gaskell J.A."/>
            <person name="Kersten P."/>
            <person name="St John F."/>
            <person name="Glasner J."/>
            <person name="Sabat G."/>
            <person name="Splinter BonDurant S."/>
            <person name="Syed K."/>
            <person name="Yadav J."/>
            <person name="Mgbeahuruike A.C."/>
            <person name="Kovalchuk A."/>
            <person name="Asiegbu F.O."/>
            <person name="Lackner G."/>
            <person name="Hoffmeister D."/>
            <person name="Rencoret J."/>
            <person name="Gutierrez A."/>
            <person name="Sun H."/>
            <person name="Lindquist E."/>
            <person name="Barry K."/>
            <person name="Riley R."/>
            <person name="Grigoriev I.V."/>
            <person name="Henrissat B."/>
            <person name="Kues U."/>
            <person name="Berka R.M."/>
            <person name="Martinez A.T."/>
            <person name="Covert S.F."/>
            <person name="Blanchette R.A."/>
            <person name="Cullen D."/>
        </authorList>
    </citation>
    <scope>NUCLEOTIDE SEQUENCE [LARGE SCALE GENOMIC DNA]</scope>
    <source>
        <strain evidence="7 8">11061_1 CR5-6</strain>
    </source>
</reference>
<evidence type="ECO:0000256" key="2">
    <source>
        <dbReference type="ARBA" id="ARBA00022692"/>
    </source>
</evidence>
<dbReference type="Pfam" id="PF04140">
    <property type="entry name" value="ICMT"/>
    <property type="match status" value="1"/>
</dbReference>
<feature type="non-terminal residue" evidence="7">
    <location>
        <position position="237"/>
    </location>
</feature>
<dbReference type="HOGENOM" id="CLU_065200_6_0_1"/>
<feature type="signal peptide" evidence="6">
    <location>
        <begin position="1"/>
        <end position="18"/>
    </location>
</feature>
<dbReference type="PANTHER" id="PTHR12714">
    <property type="entry name" value="PROTEIN-S ISOPRENYLCYSTEINE O-METHYLTRANSFERASE"/>
    <property type="match status" value="1"/>
</dbReference>
<dbReference type="GO" id="GO:0004671">
    <property type="term" value="F:protein C-terminal S-isoprenylcysteine carboxyl O-methyltransferase activity"/>
    <property type="evidence" value="ECO:0007669"/>
    <property type="project" value="UniProtKB-EC"/>
</dbReference>
<keyword evidence="5" id="KW-0256">Endoplasmic reticulum</keyword>
<keyword evidence="3 5" id="KW-1133">Transmembrane helix</keyword>
<comment type="catalytic activity">
    <reaction evidence="5">
        <text>[protein]-C-terminal S-[(2E,6E)-farnesyl]-L-cysteine + S-adenosyl-L-methionine = [protein]-C-terminal S-[(2E,6E)-farnesyl]-L-cysteine methyl ester + S-adenosyl-L-homocysteine</text>
        <dbReference type="Rhea" id="RHEA:21672"/>
        <dbReference type="Rhea" id="RHEA-COMP:12125"/>
        <dbReference type="Rhea" id="RHEA-COMP:12126"/>
        <dbReference type="ChEBI" id="CHEBI:57856"/>
        <dbReference type="ChEBI" id="CHEBI:59789"/>
        <dbReference type="ChEBI" id="CHEBI:90510"/>
        <dbReference type="ChEBI" id="CHEBI:90511"/>
        <dbReference type="EC" id="2.1.1.100"/>
    </reaction>
</comment>
<comment type="caution">
    <text evidence="5">Lacks conserved residue(s) required for the propagation of feature annotation.</text>
</comment>
<dbReference type="GO" id="GO:0032259">
    <property type="term" value="P:methylation"/>
    <property type="evidence" value="ECO:0007669"/>
    <property type="project" value="UniProtKB-KW"/>
</dbReference>
<evidence type="ECO:0000313" key="8">
    <source>
        <dbReference type="Proteomes" id="UP000053257"/>
    </source>
</evidence>
<dbReference type="GO" id="GO:0005789">
    <property type="term" value="C:endoplasmic reticulum membrane"/>
    <property type="evidence" value="ECO:0007669"/>
    <property type="project" value="UniProtKB-SubCell"/>
</dbReference>
<dbReference type="EC" id="2.1.1.100" evidence="5"/>
<comment type="similarity">
    <text evidence="5">Belongs to the class VI-like SAM-binding methyltransferase superfamily. Isoprenylcysteine carboxyl methyltransferase family.</text>
</comment>
<dbReference type="Gene3D" id="1.20.120.1630">
    <property type="match status" value="1"/>
</dbReference>
<evidence type="ECO:0000256" key="6">
    <source>
        <dbReference type="SAM" id="SignalP"/>
    </source>
</evidence>
<organism evidence="7 8">
    <name type="scientific">Phlebiopsis gigantea (strain 11061_1 CR5-6)</name>
    <name type="common">White-rot fungus</name>
    <name type="synonym">Peniophora gigantea</name>
    <dbReference type="NCBI Taxonomy" id="745531"/>
    <lineage>
        <taxon>Eukaryota</taxon>
        <taxon>Fungi</taxon>
        <taxon>Dikarya</taxon>
        <taxon>Basidiomycota</taxon>
        <taxon>Agaricomycotina</taxon>
        <taxon>Agaricomycetes</taxon>
        <taxon>Polyporales</taxon>
        <taxon>Phanerochaetaceae</taxon>
        <taxon>Phlebiopsis</taxon>
    </lineage>
</organism>
<keyword evidence="5" id="KW-0489">Methyltransferase</keyword>
<dbReference type="PANTHER" id="PTHR12714:SF9">
    <property type="entry name" value="PROTEIN-S-ISOPRENYLCYSTEINE O-METHYLTRANSFERASE"/>
    <property type="match status" value="1"/>
</dbReference>
<feature type="non-terminal residue" evidence="7">
    <location>
        <position position="1"/>
    </location>
</feature>
<keyword evidence="2 5" id="KW-0812">Transmembrane</keyword>
<comment type="subcellular location">
    <subcellularLocation>
        <location evidence="5">Endoplasmic reticulum membrane</location>
        <topology evidence="5">Multi-pass membrane protein</topology>
    </subcellularLocation>
    <subcellularLocation>
        <location evidence="1">Membrane</location>
        <topology evidence="1">Multi-pass membrane protein</topology>
    </subcellularLocation>
</comment>
<keyword evidence="8" id="KW-1185">Reference proteome</keyword>
<sequence>TLLKIPLLIFGTVLVVKAQTPPNPPPSVGETVKYEALWVPAVRDLGQLILSSFKLTYCAYAACESIAILAACYNTPLSESTLAFLTRDPSTARNVRMTGVWLLGCGFMYAGSIIRLLCYRAMGEHFTWELTVRKGHRLVTGGPYAVVRHPSYVGSAVKYAGLVLAHFGPGSWYAECVGWSTPLSKVFVAASVGWSAMASIMLVARIGREDEVLRKEFGSEWEAYARRTSYRLVPFVY</sequence>
<evidence type="ECO:0000256" key="4">
    <source>
        <dbReference type="ARBA" id="ARBA00023136"/>
    </source>
</evidence>
<dbReference type="STRING" id="745531.A0A0C3S7J5"/>
<dbReference type="Proteomes" id="UP000053257">
    <property type="component" value="Unassembled WGS sequence"/>
</dbReference>
<protein>
    <recommendedName>
        <fullName evidence="5">Protein-S-isoprenylcysteine O-methyltransferase</fullName>
        <ecNumber evidence="5">2.1.1.100</ecNumber>
    </recommendedName>
</protein>
<evidence type="ECO:0000313" key="7">
    <source>
        <dbReference type="EMBL" id="KIP06792.1"/>
    </source>
</evidence>
<evidence type="ECO:0000256" key="3">
    <source>
        <dbReference type="ARBA" id="ARBA00022989"/>
    </source>
</evidence>
<gene>
    <name evidence="7" type="ORF">PHLGIDRAFT_46078</name>
</gene>
<proteinExistence type="inferred from homology"/>
<accession>A0A0C3S7J5</accession>
<dbReference type="OrthoDB" id="422086at2759"/>
<evidence type="ECO:0000256" key="5">
    <source>
        <dbReference type="RuleBase" id="RU362022"/>
    </source>
</evidence>
<feature type="transmembrane region" description="Helical" evidence="5">
    <location>
        <begin position="99"/>
        <end position="118"/>
    </location>
</feature>
<dbReference type="InterPro" id="IPR007269">
    <property type="entry name" value="ICMT_MeTrfase"/>
</dbReference>
<name>A0A0C3S7J5_PHLG1</name>
<dbReference type="EMBL" id="KN840510">
    <property type="protein sequence ID" value="KIP06792.1"/>
    <property type="molecule type" value="Genomic_DNA"/>
</dbReference>
<keyword evidence="4 5" id="KW-0472">Membrane</keyword>
<keyword evidence="6" id="KW-0732">Signal</keyword>
<feature type="chain" id="PRO_5002178227" description="Protein-S-isoprenylcysteine O-methyltransferase" evidence="6">
    <location>
        <begin position="19"/>
        <end position="237"/>
    </location>
</feature>
<keyword evidence="5" id="KW-0808">Transferase</keyword>
<keyword evidence="5" id="KW-0949">S-adenosyl-L-methionine</keyword>